<gene>
    <name evidence="11" type="ORF">SAMN06893096_108213</name>
</gene>
<keyword evidence="8" id="KW-0902">Two-component regulatory system</keyword>
<feature type="transmembrane region" description="Helical" evidence="9">
    <location>
        <begin position="98"/>
        <end position="122"/>
    </location>
</feature>
<reference evidence="12" key="1">
    <citation type="submission" date="2017-06" db="EMBL/GenBank/DDBJ databases">
        <authorList>
            <person name="Varghese N."/>
            <person name="Submissions S."/>
        </authorList>
    </citation>
    <scope>NUCLEOTIDE SEQUENCE [LARGE SCALE GENOMIC DNA]</scope>
    <source>
        <strain evidence="12">DSM 46839</strain>
    </source>
</reference>
<comment type="catalytic activity">
    <reaction evidence="1">
        <text>ATP + protein L-histidine = ADP + protein N-phospho-L-histidine.</text>
        <dbReference type="EC" id="2.7.13.3"/>
    </reaction>
</comment>
<dbReference type="GO" id="GO:0005524">
    <property type="term" value="F:ATP binding"/>
    <property type="evidence" value="ECO:0007669"/>
    <property type="project" value="UniProtKB-KW"/>
</dbReference>
<dbReference type="InterPro" id="IPR011712">
    <property type="entry name" value="Sig_transdc_His_kin_sub3_dim/P"/>
</dbReference>
<feature type="transmembrane region" description="Helical" evidence="9">
    <location>
        <begin position="66"/>
        <end position="86"/>
    </location>
</feature>
<evidence type="ECO:0000259" key="10">
    <source>
        <dbReference type="Pfam" id="PF07730"/>
    </source>
</evidence>
<evidence type="ECO:0000256" key="1">
    <source>
        <dbReference type="ARBA" id="ARBA00000085"/>
    </source>
</evidence>
<dbReference type="EC" id="2.7.13.3" evidence="2"/>
<protein>
    <recommendedName>
        <fullName evidence="2">histidine kinase</fullName>
        <ecNumber evidence="2">2.7.13.3</ecNumber>
    </recommendedName>
</protein>
<evidence type="ECO:0000256" key="7">
    <source>
        <dbReference type="ARBA" id="ARBA00022840"/>
    </source>
</evidence>
<dbReference type="GO" id="GO:0016020">
    <property type="term" value="C:membrane"/>
    <property type="evidence" value="ECO:0007669"/>
    <property type="project" value="InterPro"/>
</dbReference>
<dbReference type="Gene3D" id="1.20.5.1930">
    <property type="match status" value="1"/>
</dbReference>
<dbReference type="AlphaFoldDB" id="A0A239HPT0"/>
<keyword evidence="9" id="KW-0812">Transmembrane</keyword>
<evidence type="ECO:0000256" key="6">
    <source>
        <dbReference type="ARBA" id="ARBA00022777"/>
    </source>
</evidence>
<dbReference type="GO" id="GO:0000155">
    <property type="term" value="F:phosphorelay sensor kinase activity"/>
    <property type="evidence" value="ECO:0007669"/>
    <property type="project" value="InterPro"/>
</dbReference>
<dbReference type="Proteomes" id="UP000198373">
    <property type="component" value="Unassembled WGS sequence"/>
</dbReference>
<dbReference type="PANTHER" id="PTHR24421:SF10">
    <property type="entry name" value="NITRATE_NITRITE SENSOR PROTEIN NARQ"/>
    <property type="match status" value="1"/>
</dbReference>
<dbReference type="Pfam" id="PF07730">
    <property type="entry name" value="HisKA_3"/>
    <property type="match status" value="1"/>
</dbReference>
<dbReference type="PANTHER" id="PTHR24421">
    <property type="entry name" value="NITRATE/NITRITE SENSOR PROTEIN NARX-RELATED"/>
    <property type="match status" value="1"/>
</dbReference>
<keyword evidence="5" id="KW-0547">Nucleotide-binding</keyword>
<name>A0A239HPT0_9ACTN</name>
<dbReference type="OrthoDB" id="227596at2"/>
<dbReference type="InterPro" id="IPR050482">
    <property type="entry name" value="Sensor_HK_TwoCompSys"/>
</dbReference>
<evidence type="ECO:0000256" key="3">
    <source>
        <dbReference type="ARBA" id="ARBA00022553"/>
    </source>
</evidence>
<evidence type="ECO:0000256" key="2">
    <source>
        <dbReference type="ARBA" id="ARBA00012438"/>
    </source>
</evidence>
<evidence type="ECO:0000256" key="4">
    <source>
        <dbReference type="ARBA" id="ARBA00022679"/>
    </source>
</evidence>
<organism evidence="11 12">
    <name type="scientific">Geodermatophilus pulveris</name>
    <dbReference type="NCBI Taxonomy" id="1564159"/>
    <lineage>
        <taxon>Bacteria</taxon>
        <taxon>Bacillati</taxon>
        <taxon>Actinomycetota</taxon>
        <taxon>Actinomycetes</taxon>
        <taxon>Geodermatophilales</taxon>
        <taxon>Geodermatophilaceae</taxon>
        <taxon>Geodermatophilus</taxon>
    </lineage>
</organism>
<evidence type="ECO:0000256" key="9">
    <source>
        <dbReference type="SAM" id="Phobius"/>
    </source>
</evidence>
<evidence type="ECO:0000256" key="8">
    <source>
        <dbReference type="ARBA" id="ARBA00023012"/>
    </source>
</evidence>
<accession>A0A239HPT0</accession>
<sequence>MALSLLRVAFPVAVLGIVVPAASVVARYRRARGEDRRRLRWLLWAAVVDLLVMLSTLLLPGDPSTAALSVAVALTGTAVAVAVGILRPRAVDIDRLLGGTVVYGVLGVGVVLLDLAVVGAAGALPGDRLGERDATLLTLLVVAAVYLPLRAPLWRLVRRWVLGEREDPYRVVSGPAERLERTDGAEEQLMAIAAGVAEAFRSPYVGVEVEQAGGGRVLAEHGRRPATVQSLTIAYRGEEVGRLLLPRDGVRAQLVTRDERLLADVVRQAAAAARASSLAAQLQHSREQLVAAREEERRRLRRDLHDGLGPALGAVVLRIDTARNLAATRPEESDRVLRQVRDDVAAALADVRRLVHDLRPPALDDLGLAGAVRQQAERLLAPGSR</sequence>
<keyword evidence="7" id="KW-0067">ATP-binding</keyword>
<feature type="transmembrane region" description="Helical" evidence="9">
    <location>
        <begin position="41"/>
        <end position="60"/>
    </location>
</feature>
<keyword evidence="6 11" id="KW-0418">Kinase</keyword>
<evidence type="ECO:0000313" key="11">
    <source>
        <dbReference type="EMBL" id="SNS83098.1"/>
    </source>
</evidence>
<feature type="transmembrane region" description="Helical" evidence="9">
    <location>
        <begin position="6"/>
        <end position="29"/>
    </location>
</feature>
<keyword evidence="4" id="KW-0808">Transferase</keyword>
<keyword evidence="9" id="KW-0472">Membrane</keyword>
<evidence type="ECO:0000256" key="5">
    <source>
        <dbReference type="ARBA" id="ARBA00022741"/>
    </source>
</evidence>
<evidence type="ECO:0000313" key="12">
    <source>
        <dbReference type="Proteomes" id="UP000198373"/>
    </source>
</evidence>
<dbReference type="EMBL" id="FZOO01000008">
    <property type="protein sequence ID" value="SNS83098.1"/>
    <property type="molecule type" value="Genomic_DNA"/>
</dbReference>
<dbReference type="RefSeq" id="WP_089306699.1">
    <property type="nucleotide sequence ID" value="NZ_FZOO01000008.1"/>
</dbReference>
<proteinExistence type="predicted"/>
<keyword evidence="12" id="KW-1185">Reference proteome</keyword>
<feature type="domain" description="Signal transduction histidine kinase subgroup 3 dimerisation and phosphoacceptor" evidence="10">
    <location>
        <begin position="296"/>
        <end position="363"/>
    </location>
</feature>
<keyword evidence="3" id="KW-0597">Phosphoprotein</keyword>
<dbReference type="GO" id="GO:0046983">
    <property type="term" value="F:protein dimerization activity"/>
    <property type="evidence" value="ECO:0007669"/>
    <property type="project" value="InterPro"/>
</dbReference>
<feature type="transmembrane region" description="Helical" evidence="9">
    <location>
        <begin position="134"/>
        <end position="153"/>
    </location>
</feature>
<keyword evidence="9" id="KW-1133">Transmembrane helix</keyword>